<name>A0A316BRN3_PSESE</name>
<dbReference type="GO" id="GO:0003919">
    <property type="term" value="F:FMN adenylyltransferase activity"/>
    <property type="evidence" value="ECO:0007669"/>
    <property type="project" value="UniProtKB-EC"/>
</dbReference>
<gene>
    <name evidence="13" type="ORF">C7441_11936</name>
</gene>
<dbReference type="AlphaFoldDB" id="A0A316BRN3"/>
<evidence type="ECO:0000256" key="2">
    <source>
        <dbReference type="ARBA" id="ARBA00010214"/>
    </source>
</evidence>
<dbReference type="GO" id="GO:0009231">
    <property type="term" value="P:riboflavin biosynthetic process"/>
    <property type="evidence" value="ECO:0007669"/>
    <property type="project" value="InterPro"/>
</dbReference>
<feature type="domain" description="FAD synthetase" evidence="12">
    <location>
        <begin position="22"/>
        <end position="164"/>
    </location>
</feature>
<evidence type="ECO:0000313" key="14">
    <source>
        <dbReference type="Proteomes" id="UP000245396"/>
    </source>
</evidence>
<dbReference type="PANTHER" id="PTHR22749">
    <property type="entry name" value="RIBOFLAVIN KINASE/FMN ADENYLYLTRANSFERASE"/>
    <property type="match status" value="1"/>
</dbReference>
<dbReference type="CDD" id="cd02064">
    <property type="entry name" value="FAD_synthetase_N"/>
    <property type="match status" value="1"/>
</dbReference>
<dbReference type="GO" id="GO:0005524">
    <property type="term" value="F:ATP binding"/>
    <property type="evidence" value="ECO:0007669"/>
    <property type="project" value="UniProtKB-KW"/>
</dbReference>
<evidence type="ECO:0000256" key="3">
    <source>
        <dbReference type="ARBA" id="ARBA00012393"/>
    </source>
</evidence>
<keyword evidence="7" id="KW-0548">Nucleotidyltransferase</keyword>
<dbReference type="PANTHER" id="PTHR22749:SF6">
    <property type="entry name" value="RIBOFLAVIN KINASE"/>
    <property type="match status" value="1"/>
</dbReference>
<dbReference type="Gene3D" id="3.40.50.620">
    <property type="entry name" value="HUPs"/>
    <property type="match status" value="1"/>
</dbReference>
<dbReference type="UniPathway" id="UPA00277">
    <property type="reaction ID" value="UER00407"/>
</dbReference>
<dbReference type="OrthoDB" id="9803667at2"/>
<sequence length="209" mass="22773">MFLDYSGSHTHVVRDDQLVLPASIVTIGAFDGVHRGHQALISRAISEASAANLPAVVWTFDPPPKVFFGKARQLAPISEKLARIMRLGPDYIVLSEFCESYAARSPWDFLADLSRIGPKRIHVGADFRFGAKQAGDTDLLACHFDVALVPPVLCERGVAISSSRMRDLQEKGRMSEAASLQGDTAPSALLCGALLAEDMRNEEGFDGWF</sequence>
<organism evidence="13 14">
    <name type="scientific">Pseudaminobacter salicylatoxidans</name>
    <dbReference type="NCBI Taxonomy" id="93369"/>
    <lineage>
        <taxon>Bacteria</taxon>
        <taxon>Pseudomonadati</taxon>
        <taxon>Pseudomonadota</taxon>
        <taxon>Alphaproteobacteria</taxon>
        <taxon>Hyphomicrobiales</taxon>
        <taxon>Phyllobacteriaceae</taxon>
        <taxon>Pseudaminobacter</taxon>
    </lineage>
</organism>
<keyword evidence="8" id="KW-0547">Nucleotide-binding</keyword>
<proteinExistence type="inferred from homology"/>
<evidence type="ECO:0000256" key="10">
    <source>
        <dbReference type="ARBA" id="ARBA00022840"/>
    </source>
</evidence>
<dbReference type="InterPro" id="IPR015864">
    <property type="entry name" value="FAD_synthase"/>
</dbReference>
<evidence type="ECO:0000256" key="11">
    <source>
        <dbReference type="ARBA" id="ARBA00049494"/>
    </source>
</evidence>
<accession>A0A316BRN3</accession>
<dbReference type="GO" id="GO:0008531">
    <property type="term" value="F:riboflavin kinase activity"/>
    <property type="evidence" value="ECO:0007669"/>
    <property type="project" value="TreeGrafter"/>
</dbReference>
<comment type="caution">
    <text evidence="13">The sequence shown here is derived from an EMBL/GenBank/DDBJ whole genome shotgun (WGS) entry which is preliminary data.</text>
</comment>
<comment type="catalytic activity">
    <reaction evidence="11">
        <text>FMN + ATP + H(+) = FAD + diphosphate</text>
        <dbReference type="Rhea" id="RHEA:17237"/>
        <dbReference type="ChEBI" id="CHEBI:15378"/>
        <dbReference type="ChEBI" id="CHEBI:30616"/>
        <dbReference type="ChEBI" id="CHEBI:33019"/>
        <dbReference type="ChEBI" id="CHEBI:57692"/>
        <dbReference type="ChEBI" id="CHEBI:58210"/>
        <dbReference type="EC" id="2.7.7.2"/>
    </reaction>
</comment>
<evidence type="ECO:0000256" key="6">
    <source>
        <dbReference type="ARBA" id="ARBA00022679"/>
    </source>
</evidence>
<keyword evidence="9" id="KW-0274">FAD</keyword>
<dbReference type="GO" id="GO:0009398">
    <property type="term" value="P:FMN biosynthetic process"/>
    <property type="evidence" value="ECO:0007669"/>
    <property type="project" value="TreeGrafter"/>
</dbReference>
<keyword evidence="5" id="KW-0288">FMN</keyword>
<evidence type="ECO:0000256" key="7">
    <source>
        <dbReference type="ARBA" id="ARBA00022695"/>
    </source>
</evidence>
<evidence type="ECO:0000256" key="1">
    <source>
        <dbReference type="ARBA" id="ARBA00004726"/>
    </source>
</evidence>
<dbReference type="RefSeq" id="WP_109614494.1">
    <property type="nucleotide sequence ID" value="NZ_QGGG01000019.1"/>
</dbReference>
<comment type="similarity">
    <text evidence="2">Belongs to the RibF family.</text>
</comment>
<evidence type="ECO:0000259" key="12">
    <source>
        <dbReference type="Pfam" id="PF06574"/>
    </source>
</evidence>
<dbReference type="Pfam" id="PF06574">
    <property type="entry name" value="FAD_syn"/>
    <property type="match status" value="1"/>
</dbReference>
<dbReference type="GO" id="GO:0006747">
    <property type="term" value="P:FAD biosynthetic process"/>
    <property type="evidence" value="ECO:0007669"/>
    <property type="project" value="UniProtKB-UniPathway"/>
</dbReference>
<dbReference type="InterPro" id="IPR023468">
    <property type="entry name" value="Riboflavin_kinase"/>
</dbReference>
<keyword evidence="14" id="KW-1185">Reference proteome</keyword>
<dbReference type="EC" id="2.7.7.2" evidence="3"/>
<comment type="pathway">
    <text evidence="1">Cofactor biosynthesis; FAD biosynthesis; FAD from FMN: step 1/1.</text>
</comment>
<evidence type="ECO:0000313" key="13">
    <source>
        <dbReference type="EMBL" id="PWJ76348.1"/>
    </source>
</evidence>
<protein>
    <recommendedName>
        <fullName evidence="3">FAD synthase</fullName>
        <ecNumber evidence="3">2.7.7.2</ecNumber>
    </recommendedName>
</protein>
<dbReference type="InterPro" id="IPR014729">
    <property type="entry name" value="Rossmann-like_a/b/a_fold"/>
</dbReference>
<evidence type="ECO:0000256" key="8">
    <source>
        <dbReference type="ARBA" id="ARBA00022741"/>
    </source>
</evidence>
<keyword evidence="4" id="KW-0285">Flavoprotein</keyword>
<reference evidence="13 14" key="1">
    <citation type="submission" date="2018-05" db="EMBL/GenBank/DDBJ databases">
        <title>Genomic Encyclopedia of Type Strains, Phase IV (KMG-IV): sequencing the most valuable type-strain genomes for metagenomic binning, comparative biology and taxonomic classification.</title>
        <authorList>
            <person name="Goeker M."/>
        </authorList>
    </citation>
    <scope>NUCLEOTIDE SEQUENCE [LARGE SCALE GENOMIC DNA]</scope>
    <source>
        <strain evidence="13 14">DSM 6986</strain>
    </source>
</reference>
<evidence type="ECO:0000256" key="5">
    <source>
        <dbReference type="ARBA" id="ARBA00022643"/>
    </source>
</evidence>
<keyword evidence="6" id="KW-0808">Transferase</keyword>
<evidence type="ECO:0000256" key="9">
    <source>
        <dbReference type="ARBA" id="ARBA00022827"/>
    </source>
</evidence>
<evidence type="ECO:0000256" key="4">
    <source>
        <dbReference type="ARBA" id="ARBA00022630"/>
    </source>
</evidence>
<dbReference type="EMBL" id="QGGG01000019">
    <property type="protein sequence ID" value="PWJ76348.1"/>
    <property type="molecule type" value="Genomic_DNA"/>
</dbReference>
<dbReference type="SUPFAM" id="SSF52374">
    <property type="entry name" value="Nucleotidylyl transferase"/>
    <property type="match status" value="1"/>
</dbReference>
<keyword evidence="10" id="KW-0067">ATP-binding</keyword>
<dbReference type="Proteomes" id="UP000245396">
    <property type="component" value="Unassembled WGS sequence"/>
</dbReference>